<organism evidence="2 3">
    <name type="scientific">Streptomyces salyersiae</name>
    <dbReference type="NCBI Taxonomy" id="3075530"/>
    <lineage>
        <taxon>Bacteria</taxon>
        <taxon>Bacillati</taxon>
        <taxon>Actinomycetota</taxon>
        <taxon>Actinomycetes</taxon>
        <taxon>Kitasatosporales</taxon>
        <taxon>Streptomycetaceae</taxon>
        <taxon>Streptomyces</taxon>
    </lineage>
</organism>
<protein>
    <submittedName>
        <fullName evidence="2">P27 family phage terminase small subunit</fullName>
    </submittedName>
</protein>
<dbReference type="Proteomes" id="UP001183777">
    <property type="component" value="Unassembled WGS sequence"/>
</dbReference>
<evidence type="ECO:0000313" key="3">
    <source>
        <dbReference type="Proteomes" id="UP001183777"/>
    </source>
</evidence>
<dbReference type="InterPro" id="IPR006448">
    <property type="entry name" value="Phage_term_ssu_P27"/>
</dbReference>
<evidence type="ECO:0000313" key="2">
    <source>
        <dbReference type="EMBL" id="MDT0432363.1"/>
    </source>
</evidence>
<keyword evidence="3" id="KW-1185">Reference proteome</keyword>
<sequence length="106" mass="11893">MLGGTRSSGCRPAIRDPPFNQIHHKKRLLKGCCIPAARIDQCERELLEHGLLVRGEREWQKNGATTIAAQYRSQLARYIRELRLSPSARTPTSAPAPDANDSDVWD</sequence>
<dbReference type="Pfam" id="PF05119">
    <property type="entry name" value="Terminase_4"/>
    <property type="match status" value="1"/>
</dbReference>
<accession>A0ABU2RVP0</accession>
<dbReference type="EMBL" id="JAVREX010000021">
    <property type="protein sequence ID" value="MDT0432363.1"/>
    <property type="molecule type" value="Genomic_DNA"/>
</dbReference>
<reference evidence="3" key="1">
    <citation type="submission" date="2023-07" db="EMBL/GenBank/DDBJ databases">
        <title>30 novel species of actinomycetes from the DSMZ collection.</title>
        <authorList>
            <person name="Nouioui I."/>
        </authorList>
    </citation>
    <scope>NUCLEOTIDE SEQUENCE [LARGE SCALE GENOMIC DNA]</scope>
    <source>
        <strain evidence="3">DSM 41770</strain>
    </source>
</reference>
<feature type="compositionally biased region" description="Low complexity" evidence="1">
    <location>
        <begin position="86"/>
        <end position="99"/>
    </location>
</feature>
<proteinExistence type="predicted"/>
<gene>
    <name evidence="2" type="ORF">RM649_32620</name>
</gene>
<name>A0ABU2RVP0_9ACTN</name>
<dbReference type="RefSeq" id="WP_311661143.1">
    <property type="nucleotide sequence ID" value="NZ_JAVREX010000021.1"/>
</dbReference>
<feature type="region of interest" description="Disordered" evidence="1">
    <location>
        <begin position="86"/>
        <end position="106"/>
    </location>
</feature>
<evidence type="ECO:0000256" key="1">
    <source>
        <dbReference type="SAM" id="MobiDB-lite"/>
    </source>
</evidence>
<comment type="caution">
    <text evidence="2">The sequence shown here is derived from an EMBL/GenBank/DDBJ whole genome shotgun (WGS) entry which is preliminary data.</text>
</comment>